<dbReference type="AlphaFoldDB" id="A0A1J5UDI7"/>
<dbReference type="SUPFAM" id="SSF69593">
    <property type="entry name" value="Glycerol-3-phosphate (1)-acyltransferase"/>
    <property type="match status" value="1"/>
</dbReference>
<evidence type="ECO:0000259" key="4">
    <source>
        <dbReference type="SMART" id="SM00563"/>
    </source>
</evidence>
<evidence type="ECO:0000256" key="3">
    <source>
        <dbReference type="ARBA" id="ARBA00023315"/>
    </source>
</evidence>
<keyword evidence="2" id="KW-0808">Transferase</keyword>
<dbReference type="CDD" id="cd07989">
    <property type="entry name" value="LPLAT_AGPAT-like"/>
    <property type="match status" value="1"/>
</dbReference>
<feature type="domain" description="Phospholipid/glycerol acyltransferase" evidence="4">
    <location>
        <begin position="51"/>
        <end position="166"/>
    </location>
</feature>
<dbReference type="EMBL" id="MIYZ01000015">
    <property type="protein sequence ID" value="OIR22374.1"/>
    <property type="molecule type" value="Genomic_DNA"/>
</dbReference>
<dbReference type="NCBIfam" id="TIGR00530">
    <property type="entry name" value="AGP_acyltrn"/>
    <property type="match status" value="1"/>
</dbReference>
<dbReference type="GO" id="GO:0016020">
    <property type="term" value="C:membrane"/>
    <property type="evidence" value="ECO:0007669"/>
    <property type="project" value="InterPro"/>
</dbReference>
<dbReference type="PANTHER" id="PTHR10434">
    <property type="entry name" value="1-ACYL-SN-GLYCEROL-3-PHOSPHATE ACYLTRANSFERASE"/>
    <property type="match status" value="1"/>
</dbReference>
<keyword evidence="3" id="KW-0012">Acyltransferase</keyword>
<comment type="similarity">
    <text evidence="1">Belongs to the 1-acyl-sn-glycerol-3-phosphate acyltransferase family.</text>
</comment>
<name>A0A1J5UDI7_9ARCH</name>
<reference evidence="5 6" key="1">
    <citation type="submission" date="2016-08" db="EMBL/GenBank/DDBJ databases">
        <title>New Insights into Marine Group III Euryarchaeota, from dark to light.</title>
        <authorList>
            <person name="Haro-Moreno J.M."/>
            <person name="Rodriguez-Valera F."/>
            <person name="Lopez-Garcia P."/>
            <person name="Moreira D."/>
            <person name="Martin-Cuadrado A.B."/>
        </authorList>
    </citation>
    <scope>NUCLEOTIDE SEQUENCE [LARGE SCALE GENOMIC DNA]</scope>
    <source>
        <strain evidence="5">CG-Epi2</strain>
    </source>
</reference>
<evidence type="ECO:0000313" key="5">
    <source>
        <dbReference type="EMBL" id="OIR22374.1"/>
    </source>
</evidence>
<dbReference type="InterPro" id="IPR002123">
    <property type="entry name" value="Plipid/glycerol_acylTrfase"/>
</dbReference>
<accession>A0A1J5UDI7</accession>
<evidence type="ECO:0000256" key="2">
    <source>
        <dbReference type="ARBA" id="ARBA00022679"/>
    </source>
</evidence>
<evidence type="ECO:0000256" key="1">
    <source>
        <dbReference type="ARBA" id="ARBA00008655"/>
    </source>
</evidence>
<organism evidence="5 6">
    <name type="scientific">Marine Group III euryarchaeote CG-Epi2</name>
    <dbReference type="NCBI Taxonomy" id="1888996"/>
    <lineage>
        <taxon>Archaea</taxon>
        <taxon>Methanobacteriati</taxon>
        <taxon>Thermoplasmatota</taxon>
        <taxon>Thermoplasmata</taxon>
        <taxon>Candidatus Thermoprofundales</taxon>
    </lineage>
</organism>
<gene>
    <name evidence="5" type="ORF">BET99_04425</name>
</gene>
<dbReference type="Proteomes" id="UP000183615">
    <property type="component" value="Unassembled WGS sequence"/>
</dbReference>
<dbReference type="PANTHER" id="PTHR10434:SF11">
    <property type="entry name" value="1-ACYL-SN-GLYCEROL-3-PHOSPHATE ACYLTRANSFERASE"/>
    <property type="match status" value="1"/>
</dbReference>
<dbReference type="SMART" id="SM00563">
    <property type="entry name" value="PlsC"/>
    <property type="match status" value="1"/>
</dbReference>
<comment type="caution">
    <text evidence="5">The sequence shown here is derived from an EMBL/GenBank/DDBJ whole genome shotgun (WGS) entry which is preliminary data.</text>
</comment>
<sequence>MALMLLTLPFRSLRVRIGNLCGKIIGPVIARIVGAKVVNPDAEKLSNSTPAIFVTNHSSALDVFISMGLCPYGGCGVGKKEILRIPFFGQAYWLAGHLLIDRGNNSKAIDSMAKLSNFVKTKNLSIWIWPEGTRSLDGKLIPFKKGFVHLALATGLPIVPVVLHGAHKVWPAKTMEFYPGEVRVEVLDSIKTDNWSKENLDKHVEEVRGIMAKALLN</sequence>
<dbReference type="InterPro" id="IPR004552">
    <property type="entry name" value="AGP_acyltrans"/>
</dbReference>
<dbReference type="GO" id="GO:0003841">
    <property type="term" value="F:1-acylglycerol-3-phosphate O-acyltransferase activity"/>
    <property type="evidence" value="ECO:0007669"/>
    <property type="project" value="InterPro"/>
</dbReference>
<dbReference type="Pfam" id="PF01553">
    <property type="entry name" value="Acyltransferase"/>
    <property type="match status" value="1"/>
</dbReference>
<proteinExistence type="inferred from homology"/>
<evidence type="ECO:0000313" key="6">
    <source>
        <dbReference type="Proteomes" id="UP000183615"/>
    </source>
</evidence>
<dbReference type="GO" id="GO:0006654">
    <property type="term" value="P:phosphatidic acid biosynthetic process"/>
    <property type="evidence" value="ECO:0007669"/>
    <property type="project" value="TreeGrafter"/>
</dbReference>
<protein>
    <recommendedName>
        <fullName evidence="4">Phospholipid/glycerol acyltransferase domain-containing protein</fullName>
    </recommendedName>
</protein>